<dbReference type="AlphaFoldDB" id="A0AAD9ILP4"/>
<sequence length="187" mass="19573">MRSTLLRGESVLWIDTTNSFSAGRLLDIVSGLRPDLTARIELEGLLERVEVVALTDMHALLAVLAALTRPEGRPAGRLRRGLVVCDSLTAVAAPLVGPARGHRGLALVEAAGLVLKAAAAAQAPALGEAWRSAPHVRLRLRHAREDPGASADDLRPLLASVLASTCGPACVQDVAWHVTLAGARALT</sequence>
<comment type="caution">
    <text evidence="3">The sequence shown here is derived from an EMBL/GenBank/DDBJ whole genome shotgun (WGS) entry which is preliminary data.</text>
</comment>
<dbReference type="InterPro" id="IPR027417">
    <property type="entry name" value="P-loop_NTPase"/>
</dbReference>
<dbReference type="Gene3D" id="3.40.50.300">
    <property type="entry name" value="P-loop containing nucleotide triphosphate hydrolases"/>
    <property type="match status" value="1"/>
</dbReference>
<proteinExistence type="predicted"/>
<protein>
    <submittedName>
        <fullName evidence="3">Uncharacterized protein</fullName>
    </submittedName>
</protein>
<organism evidence="3 4">
    <name type="scientific">Prototheca wickerhamii</name>
    <dbReference type="NCBI Taxonomy" id="3111"/>
    <lineage>
        <taxon>Eukaryota</taxon>
        <taxon>Viridiplantae</taxon>
        <taxon>Chlorophyta</taxon>
        <taxon>core chlorophytes</taxon>
        <taxon>Trebouxiophyceae</taxon>
        <taxon>Chlorellales</taxon>
        <taxon>Chlorellaceae</taxon>
        <taxon>Prototheca</taxon>
    </lineage>
</organism>
<name>A0AAD9ILP4_PROWI</name>
<dbReference type="PANTHER" id="PTHR46457:SF1">
    <property type="entry name" value="DNA REPAIR PROTEIN RAD51 HOMOLOG 4"/>
    <property type="match status" value="1"/>
</dbReference>
<dbReference type="GO" id="GO:0042148">
    <property type="term" value="P:DNA strand invasion"/>
    <property type="evidence" value="ECO:0007669"/>
    <property type="project" value="TreeGrafter"/>
</dbReference>
<keyword evidence="2" id="KW-0539">Nucleus</keyword>
<dbReference type="GO" id="GO:0000400">
    <property type="term" value="F:four-way junction DNA binding"/>
    <property type="evidence" value="ECO:0007669"/>
    <property type="project" value="TreeGrafter"/>
</dbReference>
<reference evidence="3" key="1">
    <citation type="submission" date="2021-01" db="EMBL/GenBank/DDBJ databases">
        <authorList>
            <person name="Eckstrom K.M.E."/>
        </authorList>
    </citation>
    <scope>NUCLEOTIDE SEQUENCE</scope>
    <source>
        <strain evidence="3">UVCC 0001</strain>
    </source>
</reference>
<dbReference type="GO" id="GO:0005815">
    <property type="term" value="C:microtubule organizing center"/>
    <property type="evidence" value="ECO:0007669"/>
    <property type="project" value="TreeGrafter"/>
</dbReference>
<dbReference type="GO" id="GO:0003697">
    <property type="term" value="F:single-stranded DNA binding"/>
    <property type="evidence" value="ECO:0007669"/>
    <property type="project" value="TreeGrafter"/>
</dbReference>
<dbReference type="GO" id="GO:0005657">
    <property type="term" value="C:replication fork"/>
    <property type="evidence" value="ECO:0007669"/>
    <property type="project" value="TreeGrafter"/>
</dbReference>
<dbReference type="GO" id="GO:0008094">
    <property type="term" value="F:ATP-dependent activity, acting on DNA"/>
    <property type="evidence" value="ECO:0007669"/>
    <property type="project" value="TreeGrafter"/>
</dbReference>
<gene>
    <name evidence="3" type="ORF">QBZ16_002311</name>
</gene>
<dbReference type="GO" id="GO:0033063">
    <property type="term" value="C:Rad51B-Rad51C-Rad51D-XRCC2 complex"/>
    <property type="evidence" value="ECO:0007669"/>
    <property type="project" value="TreeGrafter"/>
</dbReference>
<dbReference type="PANTHER" id="PTHR46457">
    <property type="entry name" value="DNA REPAIR PROTEIN RAD51 HOMOLOG 4"/>
    <property type="match status" value="1"/>
</dbReference>
<evidence type="ECO:0000256" key="2">
    <source>
        <dbReference type="ARBA" id="ARBA00023242"/>
    </source>
</evidence>
<accession>A0AAD9ILP4</accession>
<dbReference type="Proteomes" id="UP001255856">
    <property type="component" value="Unassembled WGS sequence"/>
</dbReference>
<dbReference type="EMBL" id="JASFZW010000002">
    <property type="protein sequence ID" value="KAK2079916.1"/>
    <property type="molecule type" value="Genomic_DNA"/>
</dbReference>
<keyword evidence="4" id="KW-1185">Reference proteome</keyword>
<comment type="subcellular location">
    <subcellularLocation>
        <location evidence="1">Nucleus</location>
    </subcellularLocation>
</comment>
<evidence type="ECO:0000313" key="4">
    <source>
        <dbReference type="Proteomes" id="UP001255856"/>
    </source>
</evidence>
<dbReference type="SUPFAM" id="SSF52540">
    <property type="entry name" value="P-loop containing nucleoside triphosphate hydrolases"/>
    <property type="match status" value="1"/>
</dbReference>
<dbReference type="InterPro" id="IPR051988">
    <property type="entry name" value="HRR_RAD51_Paralog"/>
</dbReference>
<evidence type="ECO:0000256" key="1">
    <source>
        <dbReference type="ARBA" id="ARBA00004123"/>
    </source>
</evidence>
<evidence type="ECO:0000313" key="3">
    <source>
        <dbReference type="EMBL" id="KAK2079916.1"/>
    </source>
</evidence>
<dbReference type="GO" id="GO:0007131">
    <property type="term" value="P:reciprocal meiotic recombination"/>
    <property type="evidence" value="ECO:0007669"/>
    <property type="project" value="TreeGrafter"/>
</dbReference>
<dbReference type="GO" id="GO:0000724">
    <property type="term" value="P:double-strand break repair via homologous recombination"/>
    <property type="evidence" value="ECO:0007669"/>
    <property type="project" value="TreeGrafter"/>
</dbReference>
<dbReference type="GO" id="GO:0000723">
    <property type="term" value="P:telomere maintenance"/>
    <property type="evidence" value="ECO:0007669"/>
    <property type="project" value="TreeGrafter"/>
</dbReference>